<evidence type="ECO:0000256" key="4">
    <source>
        <dbReference type="ARBA" id="ARBA00023128"/>
    </source>
</evidence>
<dbReference type="EMBL" id="BRXZ01000009">
    <property type="protein sequence ID" value="GMI02928.1"/>
    <property type="molecule type" value="Genomic_DNA"/>
</dbReference>
<keyword evidence="3 6" id="KW-1133">Transmembrane helix</keyword>
<dbReference type="AlphaFoldDB" id="A0A9W7C669"/>
<dbReference type="GO" id="GO:0097250">
    <property type="term" value="P:mitochondrial respirasome assembly"/>
    <property type="evidence" value="ECO:0007669"/>
    <property type="project" value="TreeGrafter"/>
</dbReference>
<dbReference type="GO" id="GO:0031966">
    <property type="term" value="C:mitochondrial membrane"/>
    <property type="evidence" value="ECO:0007669"/>
    <property type="project" value="UniProtKB-SubCell"/>
</dbReference>
<gene>
    <name evidence="8" type="ORF">TrRE_jg7345</name>
</gene>
<keyword evidence="9" id="KW-1185">Reference proteome</keyword>
<protein>
    <recommendedName>
        <fullName evidence="7">HIG1 domain-containing protein</fullName>
    </recommendedName>
</protein>
<dbReference type="InterPro" id="IPR007667">
    <property type="entry name" value="Hypoxia_induced_domain"/>
</dbReference>
<evidence type="ECO:0000256" key="2">
    <source>
        <dbReference type="ARBA" id="ARBA00022692"/>
    </source>
</evidence>
<evidence type="ECO:0000259" key="7">
    <source>
        <dbReference type="PROSITE" id="PS51503"/>
    </source>
</evidence>
<dbReference type="Proteomes" id="UP001165082">
    <property type="component" value="Unassembled WGS sequence"/>
</dbReference>
<feature type="domain" description="HIG1" evidence="7">
    <location>
        <begin position="1"/>
        <end position="87"/>
    </location>
</feature>
<dbReference type="PANTHER" id="PTHR12297:SF3">
    <property type="entry name" value="HIG1 DOMAIN FAMILY MEMBER 1A"/>
    <property type="match status" value="1"/>
</dbReference>
<dbReference type="Pfam" id="PF04588">
    <property type="entry name" value="HIG_1_N"/>
    <property type="match status" value="1"/>
</dbReference>
<feature type="transmembrane region" description="Helical" evidence="6">
    <location>
        <begin position="55"/>
        <end position="75"/>
    </location>
</feature>
<proteinExistence type="predicted"/>
<dbReference type="Gene3D" id="6.10.140.1320">
    <property type="match status" value="1"/>
</dbReference>
<name>A0A9W7C669_9STRA</name>
<comment type="caution">
    <text evidence="8">The sequence shown here is derived from an EMBL/GenBank/DDBJ whole genome shotgun (WGS) entry which is preliminary data.</text>
</comment>
<keyword evidence="5 6" id="KW-0472">Membrane</keyword>
<evidence type="ECO:0000313" key="9">
    <source>
        <dbReference type="Proteomes" id="UP001165082"/>
    </source>
</evidence>
<keyword evidence="4" id="KW-0496">Mitochondrion</keyword>
<evidence type="ECO:0000256" key="6">
    <source>
        <dbReference type="SAM" id="Phobius"/>
    </source>
</evidence>
<evidence type="ECO:0000256" key="5">
    <source>
        <dbReference type="ARBA" id="ARBA00023136"/>
    </source>
</evidence>
<keyword evidence="2 6" id="KW-0812">Transmembrane</keyword>
<dbReference type="OrthoDB" id="6604018at2759"/>
<feature type="transmembrane region" description="Helical" evidence="6">
    <location>
        <begin position="24"/>
        <end position="43"/>
    </location>
</feature>
<evidence type="ECO:0000313" key="8">
    <source>
        <dbReference type="EMBL" id="GMI02928.1"/>
    </source>
</evidence>
<dbReference type="PROSITE" id="PS51503">
    <property type="entry name" value="HIG1"/>
    <property type="match status" value="1"/>
</dbReference>
<dbReference type="PANTHER" id="PTHR12297">
    <property type="entry name" value="HYPOXIA-INDUCBILE GENE 1 HIG1 -RELATED"/>
    <property type="match status" value="1"/>
</dbReference>
<evidence type="ECO:0000256" key="3">
    <source>
        <dbReference type="ARBA" id="ARBA00022989"/>
    </source>
</evidence>
<sequence length="100" mass="11228">MTNPYSKQETVGEKAVRKFKDQPFVPIGCAITVGFLMSGFKAFRDGKAARSQQMMRGRVMAQGATVAAMLGYAAYNGFNFFPEPETEEQRNKRILDPNRK</sequence>
<evidence type="ECO:0000256" key="1">
    <source>
        <dbReference type="ARBA" id="ARBA00004325"/>
    </source>
</evidence>
<organism evidence="8 9">
    <name type="scientific">Triparma retinervis</name>
    <dbReference type="NCBI Taxonomy" id="2557542"/>
    <lineage>
        <taxon>Eukaryota</taxon>
        <taxon>Sar</taxon>
        <taxon>Stramenopiles</taxon>
        <taxon>Ochrophyta</taxon>
        <taxon>Bolidophyceae</taxon>
        <taxon>Parmales</taxon>
        <taxon>Triparmaceae</taxon>
        <taxon>Triparma</taxon>
    </lineage>
</organism>
<dbReference type="InterPro" id="IPR050355">
    <property type="entry name" value="RCF1"/>
</dbReference>
<accession>A0A9W7C669</accession>
<comment type="subcellular location">
    <subcellularLocation>
        <location evidence="1">Mitochondrion membrane</location>
    </subcellularLocation>
</comment>
<reference evidence="8" key="1">
    <citation type="submission" date="2022-07" db="EMBL/GenBank/DDBJ databases">
        <title>Genome analysis of Parmales, a sister group of diatoms, reveals the evolutionary specialization of diatoms from phago-mixotrophs to photoautotrophs.</title>
        <authorList>
            <person name="Ban H."/>
            <person name="Sato S."/>
            <person name="Yoshikawa S."/>
            <person name="Kazumasa Y."/>
            <person name="Nakamura Y."/>
            <person name="Ichinomiya M."/>
            <person name="Saitoh K."/>
            <person name="Sato N."/>
            <person name="Blanc-Mathieu R."/>
            <person name="Endo H."/>
            <person name="Kuwata A."/>
            <person name="Ogata H."/>
        </authorList>
    </citation>
    <scope>NUCLEOTIDE SEQUENCE</scope>
</reference>